<evidence type="ECO:0000313" key="12">
    <source>
        <dbReference type="EMBL" id="GHD37093.1"/>
    </source>
</evidence>
<dbReference type="GO" id="GO:0044718">
    <property type="term" value="P:siderophore transmembrane transport"/>
    <property type="evidence" value="ECO:0007669"/>
    <property type="project" value="TreeGrafter"/>
</dbReference>
<evidence type="ECO:0000256" key="5">
    <source>
        <dbReference type="ARBA" id="ARBA00023077"/>
    </source>
</evidence>
<evidence type="ECO:0000259" key="10">
    <source>
        <dbReference type="Pfam" id="PF00593"/>
    </source>
</evidence>
<gene>
    <name evidence="12" type="ORF">GCM10007053_26260</name>
</gene>
<dbReference type="Gene3D" id="2.170.130.10">
    <property type="entry name" value="TonB-dependent receptor, plug domain"/>
    <property type="match status" value="1"/>
</dbReference>
<protein>
    <submittedName>
        <fullName evidence="12">Ligand-gated channel</fullName>
    </submittedName>
</protein>
<dbReference type="RefSeq" id="WP_189478230.1">
    <property type="nucleotide sequence ID" value="NZ_BMYM01000002.1"/>
</dbReference>
<evidence type="ECO:0000256" key="8">
    <source>
        <dbReference type="PROSITE-ProRule" id="PRU01360"/>
    </source>
</evidence>
<evidence type="ECO:0000256" key="9">
    <source>
        <dbReference type="RuleBase" id="RU003357"/>
    </source>
</evidence>
<evidence type="ECO:0000256" key="7">
    <source>
        <dbReference type="ARBA" id="ARBA00023237"/>
    </source>
</evidence>
<dbReference type="InterPro" id="IPR037066">
    <property type="entry name" value="Plug_dom_sf"/>
</dbReference>
<reference evidence="12" key="2">
    <citation type="submission" date="2020-09" db="EMBL/GenBank/DDBJ databases">
        <authorList>
            <person name="Sun Q."/>
            <person name="Kim S."/>
        </authorList>
    </citation>
    <scope>NUCLEOTIDE SEQUENCE</scope>
    <source>
        <strain evidence="12">KCTC 23430</strain>
    </source>
</reference>
<accession>A0A918XL74</accession>
<dbReference type="InterPro" id="IPR039426">
    <property type="entry name" value="TonB-dep_rcpt-like"/>
</dbReference>
<name>A0A918XL74_9GAMM</name>
<keyword evidence="5 9" id="KW-0798">TonB box</keyword>
<dbReference type="InterPro" id="IPR012910">
    <property type="entry name" value="Plug_dom"/>
</dbReference>
<dbReference type="Proteomes" id="UP000644693">
    <property type="component" value="Unassembled WGS sequence"/>
</dbReference>
<dbReference type="AlphaFoldDB" id="A0A918XL74"/>
<dbReference type="PROSITE" id="PS52016">
    <property type="entry name" value="TONB_DEPENDENT_REC_3"/>
    <property type="match status" value="1"/>
</dbReference>
<feature type="domain" description="TonB-dependent receptor-like beta-barrel" evidence="10">
    <location>
        <begin position="208"/>
        <end position="650"/>
    </location>
</feature>
<evidence type="ECO:0000256" key="4">
    <source>
        <dbReference type="ARBA" id="ARBA00022692"/>
    </source>
</evidence>
<dbReference type="Pfam" id="PF07715">
    <property type="entry name" value="Plug"/>
    <property type="match status" value="1"/>
</dbReference>
<keyword evidence="6 8" id="KW-0472">Membrane</keyword>
<proteinExistence type="inferred from homology"/>
<dbReference type="InterPro" id="IPR000531">
    <property type="entry name" value="Beta-barrel_TonB"/>
</dbReference>
<dbReference type="PANTHER" id="PTHR30069:SF49">
    <property type="entry name" value="OUTER MEMBRANE PROTEIN C"/>
    <property type="match status" value="1"/>
</dbReference>
<keyword evidence="3 8" id="KW-1134">Transmembrane beta strand</keyword>
<feature type="domain" description="TonB-dependent receptor plug" evidence="11">
    <location>
        <begin position="47"/>
        <end position="133"/>
    </location>
</feature>
<evidence type="ECO:0000256" key="1">
    <source>
        <dbReference type="ARBA" id="ARBA00004571"/>
    </source>
</evidence>
<evidence type="ECO:0000256" key="6">
    <source>
        <dbReference type="ARBA" id="ARBA00023136"/>
    </source>
</evidence>
<organism evidence="12 13">
    <name type="scientific">Parahalioglobus pacificus</name>
    <dbReference type="NCBI Taxonomy" id="930806"/>
    <lineage>
        <taxon>Bacteria</taxon>
        <taxon>Pseudomonadati</taxon>
        <taxon>Pseudomonadota</taxon>
        <taxon>Gammaproteobacteria</taxon>
        <taxon>Cellvibrionales</taxon>
        <taxon>Halieaceae</taxon>
        <taxon>Parahalioglobus</taxon>
    </lineage>
</organism>
<dbReference type="GO" id="GO:0015344">
    <property type="term" value="F:siderophore uptake transmembrane transporter activity"/>
    <property type="evidence" value="ECO:0007669"/>
    <property type="project" value="TreeGrafter"/>
</dbReference>
<comment type="similarity">
    <text evidence="8 9">Belongs to the TonB-dependent receptor family.</text>
</comment>
<keyword evidence="4 8" id="KW-0812">Transmembrane</keyword>
<evidence type="ECO:0000313" key="13">
    <source>
        <dbReference type="Proteomes" id="UP000644693"/>
    </source>
</evidence>
<comment type="subcellular location">
    <subcellularLocation>
        <location evidence="1 8">Cell outer membrane</location>
        <topology evidence="1 8">Multi-pass membrane protein</topology>
    </subcellularLocation>
</comment>
<dbReference type="GO" id="GO:0009279">
    <property type="term" value="C:cell outer membrane"/>
    <property type="evidence" value="ECO:0007669"/>
    <property type="project" value="UniProtKB-SubCell"/>
</dbReference>
<evidence type="ECO:0000256" key="2">
    <source>
        <dbReference type="ARBA" id="ARBA00022448"/>
    </source>
</evidence>
<dbReference type="Pfam" id="PF00593">
    <property type="entry name" value="TonB_dep_Rec_b-barrel"/>
    <property type="match status" value="1"/>
</dbReference>
<dbReference type="Gene3D" id="2.40.170.20">
    <property type="entry name" value="TonB-dependent receptor, beta-barrel domain"/>
    <property type="match status" value="1"/>
</dbReference>
<dbReference type="EMBL" id="BMYM01000002">
    <property type="protein sequence ID" value="GHD37093.1"/>
    <property type="molecule type" value="Genomic_DNA"/>
</dbReference>
<dbReference type="PANTHER" id="PTHR30069">
    <property type="entry name" value="TONB-DEPENDENT OUTER MEMBRANE RECEPTOR"/>
    <property type="match status" value="1"/>
</dbReference>
<dbReference type="InterPro" id="IPR036942">
    <property type="entry name" value="Beta-barrel_TonB_sf"/>
</dbReference>
<keyword evidence="13" id="KW-1185">Reference proteome</keyword>
<reference evidence="12" key="1">
    <citation type="journal article" date="2014" name="Int. J. Syst. Evol. Microbiol.">
        <title>Complete genome sequence of Corynebacterium casei LMG S-19264T (=DSM 44701T), isolated from a smear-ripened cheese.</title>
        <authorList>
            <consortium name="US DOE Joint Genome Institute (JGI-PGF)"/>
            <person name="Walter F."/>
            <person name="Albersmeier A."/>
            <person name="Kalinowski J."/>
            <person name="Ruckert C."/>
        </authorList>
    </citation>
    <scope>NUCLEOTIDE SEQUENCE</scope>
    <source>
        <strain evidence="12">KCTC 23430</strain>
    </source>
</reference>
<comment type="caution">
    <text evidence="12">The sequence shown here is derived from an EMBL/GenBank/DDBJ whole genome shotgun (WGS) entry which is preliminary data.</text>
</comment>
<dbReference type="SUPFAM" id="SSF56935">
    <property type="entry name" value="Porins"/>
    <property type="match status" value="1"/>
</dbReference>
<keyword evidence="7 8" id="KW-0998">Cell outer membrane</keyword>
<keyword evidence="2 8" id="KW-0813">Transport</keyword>
<sequence>MNRFSLGGGLVAAIALQSAVAQEIEEVVVSGKYDTRTIDVTDALSVAPDIAELLREAPGANVNTNGPLTGIPQYRGMYGPRIAVTLDGQQISPAGPNWMDPPLSYAVNAQLETVEVYRGIAPVSIAQESIGGAIDARKRRLDFANADAFVMGGRVGASLQSANSGYQVDADIQAANDTQRFKVGAMLQGGDDMAFPGGGILPTEYERQRYDIGYGHRFGDHSVQLDYGYNDTGETGTPALPMDIDYIEGDLYDLTYRFDPAGNLALRASVHYSELDHGMTNFHLRRAPMPAMFRQNIAATENMGFKLEATLVDDAGQWTAGTDGLSATHDSNIDNPTNPMFFVVNFNNASRDVIGAFLERQHQWNHTWSGELGVRVNRVSMNADEVNGTPAMMMPPAQALRDRFNAADRDQSDTNVDTVARLAYAFDVAVSAYIGLAQKMRAPSHQERYLWLPLEATAGLADGQVYIGNIKLDSEQSRTMELGLDWVTGNVSLRPRLFYSRVDDYIQGTQLDMGSPATMMVRMMNMANGTSRQDPLQFNNVDAELYGFDMDWRWQLSDRWALSGLVNYVRGERRDVEDNLYRIAPPNMTARLHYELDRWGAQLESVLYASHDDVSAENREQSSAGYGVVNVSGSWRATPSLQFSAGVNNLFDREYQPHLAGYNRAANPDIAIGERLPAQGINLFARVSYAF</sequence>
<evidence type="ECO:0000256" key="3">
    <source>
        <dbReference type="ARBA" id="ARBA00022452"/>
    </source>
</evidence>
<evidence type="ECO:0000259" key="11">
    <source>
        <dbReference type="Pfam" id="PF07715"/>
    </source>
</evidence>